<dbReference type="PANTHER" id="PTHR30632:SF16">
    <property type="entry name" value="MOLYBDATE_TUNGSTATE-BINDING PROTEIN WTPA"/>
    <property type="match status" value="1"/>
</dbReference>
<dbReference type="PROSITE" id="PS51318">
    <property type="entry name" value="TAT"/>
    <property type="match status" value="1"/>
</dbReference>
<comment type="similarity">
    <text evidence="1">Belongs to the bacterial solute-binding protein 1 family. WtpA subfamily.</text>
</comment>
<accession>A0A839NFR6</accession>
<dbReference type="InterPro" id="IPR050682">
    <property type="entry name" value="ModA/WtpA"/>
</dbReference>
<evidence type="ECO:0000256" key="1">
    <source>
        <dbReference type="ARBA" id="ARBA00009438"/>
    </source>
</evidence>
<gene>
    <name evidence="4" type="ORF">FHU39_003552</name>
</gene>
<feature type="region of interest" description="Disordered" evidence="2">
    <location>
        <begin position="32"/>
        <end position="58"/>
    </location>
</feature>
<dbReference type="Gene3D" id="3.40.190.10">
    <property type="entry name" value="Periplasmic binding protein-like II"/>
    <property type="match status" value="2"/>
</dbReference>
<dbReference type="Pfam" id="PF13531">
    <property type="entry name" value="SBP_bac_11"/>
    <property type="match status" value="1"/>
</dbReference>
<evidence type="ECO:0000256" key="2">
    <source>
        <dbReference type="SAM" id="MobiDB-lite"/>
    </source>
</evidence>
<reference evidence="4 5" key="1">
    <citation type="submission" date="2020-08" db="EMBL/GenBank/DDBJ databases">
        <title>Sequencing the genomes of 1000 actinobacteria strains.</title>
        <authorList>
            <person name="Klenk H.-P."/>
        </authorList>
    </citation>
    <scope>NUCLEOTIDE SEQUENCE [LARGE SCALE GENOMIC DNA]</scope>
    <source>
        <strain evidence="4 5">DSM 105369</strain>
    </source>
</reference>
<sequence length="321" mass="32551">MRDISRRGLLALGLVGGASALAACGSSGGGSETSSGAGATSGGGTSSGAAPTGSGSGAAAAPTGSGTVNVLYAGSLVALMEKQLGPAYEKATGYKFAGFSAGSTDLAAQIKGKVRKADVFISASPKADAELMGAKNGDWVTWYINYASSALVLGYNAKSKFADNIKAGPWYDVITESGFRIGTTDPEADPKGKLAHQALLDAGKQHPKLLDLAKNDKIVFPEETLVAQLQSGQLDAGFFYTSEAKTAGIPTVELTGQDLSAAYTATVVKNAPNQAGAEAFVAYLLGPDGQKFLKQDAFKLVTPPTITGSGVPDTVKKVLSS</sequence>
<dbReference type="PANTHER" id="PTHR30632">
    <property type="entry name" value="MOLYBDATE-BINDING PERIPLASMIC PROTEIN"/>
    <property type="match status" value="1"/>
</dbReference>
<dbReference type="SUPFAM" id="SSF53850">
    <property type="entry name" value="Periplasmic binding protein-like II"/>
    <property type="match status" value="1"/>
</dbReference>
<protein>
    <submittedName>
        <fullName evidence="4">Molybdate/tungstate transport system substrate-binding protein</fullName>
    </submittedName>
</protein>
<evidence type="ECO:0000256" key="3">
    <source>
        <dbReference type="SAM" id="SignalP"/>
    </source>
</evidence>
<organism evidence="4 5">
    <name type="scientific">Flexivirga oryzae</name>
    <dbReference type="NCBI Taxonomy" id="1794944"/>
    <lineage>
        <taxon>Bacteria</taxon>
        <taxon>Bacillati</taxon>
        <taxon>Actinomycetota</taxon>
        <taxon>Actinomycetes</taxon>
        <taxon>Micrococcales</taxon>
        <taxon>Dermacoccaceae</taxon>
        <taxon>Flexivirga</taxon>
    </lineage>
</organism>
<feature type="chain" id="PRO_5039544497" evidence="3">
    <location>
        <begin position="23"/>
        <end position="321"/>
    </location>
</feature>
<name>A0A839NFR6_9MICO</name>
<dbReference type="CDD" id="cd13540">
    <property type="entry name" value="PBP2_ModA_WtpA"/>
    <property type="match status" value="1"/>
</dbReference>
<keyword evidence="5" id="KW-1185">Reference proteome</keyword>
<dbReference type="Proteomes" id="UP000559182">
    <property type="component" value="Unassembled WGS sequence"/>
</dbReference>
<dbReference type="GO" id="GO:0015689">
    <property type="term" value="P:molybdate ion transport"/>
    <property type="evidence" value="ECO:0007669"/>
    <property type="project" value="TreeGrafter"/>
</dbReference>
<evidence type="ECO:0000313" key="5">
    <source>
        <dbReference type="Proteomes" id="UP000559182"/>
    </source>
</evidence>
<keyword evidence="3" id="KW-0732">Signal</keyword>
<comment type="caution">
    <text evidence="4">The sequence shown here is derived from an EMBL/GenBank/DDBJ whole genome shotgun (WGS) entry which is preliminary data.</text>
</comment>
<dbReference type="InterPro" id="IPR006311">
    <property type="entry name" value="TAT_signal"/>
</dbReference>
<dbReference type="AlphaFoldDB" id="A0A839NFR6"/>
<proteinExistence type="inferred from homology"/>
<dbReference type="EMBL" id="JACHVQ010000003">
    <property type="protein sequence ID" value="MBB2893521.1"/>
    <property type="molecule type" value="Genomic_DNA"/>
</dbReference>
<evidence type="ECO:0000313" key="4">
    <source>
        <dbReference type="EMBL" id="MBB2893521.1"/>
    </source>
</evidence>
<dbReference type="RefSeq" id="WP_183321970.1">
    <property type="nucleotide sequence ID" value="NZ_JACHVQ010000003.1"/>
</dbReference>
<feature type="signal peptide" evidence="3">
    <location>
        <begin position="1"/>
        <end position="22"/>
    </location>
</feature>
<dbReference type="PROSITE" id="PS51257">
    <property type="entry name" value="PROKAR_LIPOPROTEIN"/>
    <property type="match status" value="1"/>
</dbReference>
<dbReference type="GO" id="GO:0030973">
    <property type="term" value="F:molybdate ion binding"/>
    <property type="evidence" value="ECO:0007669"/>
    <property type="project" value="TreeGrafter"/>
</dbReference>
<feature type="compositionally biased region" description="Low complexity" evidence="2">
    <location>
        <begin position="47"/>
        <end position="58"/>
    </location>
</feature>